<organism evidence="4 5">
    <name type="scientific">Ornithinibacter aureus</name>
    <dbReference type="NCBI Taxonomy" id="622664"/>
    <lineage>
        <taxon>Bacteria</taxon>
        <taxon>Bacillati</taxon>
        <taxon>Actinomycetota</taxon>
        <taxon>Actinomycetes</taxon>
        <taxon>Micrococcales</taxon>
        <taxon>Intrasporangiaceae</taxon>
        <taxon>Ornithinibacter</taxon>
    </lineage>
</organism>
<dbReference type="Proteomes" id="UP001500390">
    <property type="component" value="Unassembled WGS sequence"/>
</dbReference>
<protein>
    <recommendedName>
        <fullName evidence="3">TfoX N-terminal domain-containing protein</fullName>
    </recommendedName>
</protein>
<keyword evidence="2" id="KW-0472">Membrane</keyword>
<dbReference type="EMBL" id="BAABFX010000040">
    <property type="protein sequence ID" value="GAA4400761.1"/>
    <property type="molecule type" value="Genomic_DNA"/>
</dbReference>
<evidence type="ECO:0000313" key="4">
    <source>
        <dbReference type="EMBL" id="GAA4400761.1"/>
    </source>
</evidence>
<evidence type="ECO:0000256" key="2">
    <source>
        <dbReference type="SAM" id="Phobius"/>
    </source>
</evidence>
<evidence type="ECO:0000259" key="3">
    <source>
        <dbReference type="Pfam" id="PF04993"/>
    </source>
</evidence>
<dbReference type="RefSeq" id="WP_159903927.1">
    <property type="nucleotide sequence ID" value="NZ_BAABFX010000040.1"/>
</dbReference>
<proteinExistence type="predicted"/>
<name>A0ABP8K5K9_9MICO</name>
<keyword evidence="2" id="KW-1133">Transmembrane helix</keyword>
<accession>A0ABP8K5K9</accession>
<reference evidence="5" key="1">
    <citation type="journal article" date="2019" name="Int. J. Syst. Evol. Microbiol.">
        <title>The Global Catalogue of Microorganisms (GCM) 10K type strain sequencing project: providing services to taxonomists for standard genome sequencing and annotation.</title>
        <authorList>
            <consortium name="The Broad Institute Genomics Platform"/>
            <consortium name="The Broad Institute Genome Sequencing Center for Infectious Disease"/>
            <person name="Wu L."/>
            <person name="Ma J."/>
        </authorList>
    </citation>
    <scope>NUCLEOTIDE SEQUENCE [LARGE SCALE GENOMIC DNA]</scope>
    <source>
        <strain evidence="5">JCM 17738</strain>
    </source>
</reference>
<comment type="caution">
    <text evidence="4">The sequence shown here is derived from an EMBL/GenBank/DDBJ whole genome shotgun (WGS) entry which is preliminary data.</text>
</comment>
<dbReference type="Pfam" id="PF04993">
    <property type="entry name" value="TfoX_N"/>
    <property type="match status" value="1"/>
</dbReference>
<dbReference type="InterPro" id="IPR007076">
    <property type="entry name" value="TfoX_N"/>
</dbReference>
<evidence type="ECO:0000313" key="5">
    <source>
        <dbReference type="Proteomes" id="UP001500390"/>
    </source>
</evidence>
<feature type="transmembrane region" description="Helical" evidence="2">
    <location>
        <begin position="74"/>
        <end position="93"/>
    </location>
</feature>
<feature type="region of interest" description="Disordered" evidence="1">
    <location>
        <begin position="214"/>
        <end position="238"/>
    </location>
</feature>
<keyword evidence="5" id="KW-1185">Reference proteome</keyword>
<keyword evidence="2" id="KW-0812">Transmembrane</keyword>
<sequence length="238" mass="24847">MPGTTACVCVGSQDWFTTSADGDGAVVVDVSRLNQARDSTTQMIREQDGIVRSQLLTPPPDALPGPTSWASRDVVWLGLAAVAPLVIALVVWCRTPALGSRRRRGWVLMAYDEDVAQKIRDAVGVAAGDAGYREIRMFGGLCWTVNTHMAVGAVGTDLMVHVGTDGVSPALEAGARRATMGERTMGGVVLVSAADLEAEGAMASWVEPAVARALARPPKQPKKSSGDPARTHTAGTGG</sequence>
<evidence type="ECO:0000256" key="1">
    <source>
        <dbReference type="SAM" id="MobiDB-lite"/>
    </source>
</evidence>
<dbReference type="SUPFAM" id="SSF159894">
    <property type="entry name" value="YgaC/TfoX-N like"/>
    <property type="match status" value="1"/>
</dbReference>
<gene>
    <name evidence="4" type="ORF">GCM10023153_28530</name>
</gene>
<feature type="domain" description="TfoX N-terminal" evidence="3">
    <location>
        <begin position="134"/>
        <end position="212"/>
    </location>
</feature>